<dbReference type="GO" id="GO:0005829">
    <property type="term" value="C:cytosol"/>
    <property type="evidence" value="ECO:0007669"/>
    <property type="project" value="TreeGrafter"/>
</dbReference>
<dbReference type="InterPro" id="IPR050712">
    <property type="entry name" value="NAD(P)H-dep_reductase"/>
</dbReference>
<organism evidence="2 3">
    <name type="scientific">Peptoanaerobacter stomatis</name>
    <dbReference type="NCBI Taxonomy" id="796937"/>
    <lineage>
        <taxon>Bacteria</taxon>
        <taxon>Bacillati</taxon>
        <taxon>Bacillota</taxon>
        <taxon>Clostridia</taxon>
        <taxon>Peptostreptococcales</taxon>
        <taxon>Filifactoraceae</taxon>
        <taxon>Peptoanaerobacter</taxon>
    </lineage>
</organism>
<dbReference type="GO" id="GO:0016491">
    <property type="term" value="F:oxidoreductase activity"/>
    <property type="evidence" value="ECO:0007669"/>
    <property type="project" value="InterPro"/>
</dbReference>
<name>G9XED9_9FIRM</name>
<dbReference type="GO" id="GO:0010181">
    <property type="term" value="F:FMN binding"/>
    <property type="evidence" value="ECO:0007669"/>
    <property type="project" value="TreeGrafter"/>
</dbReference>
<proteinExistence type="predicted"/>
<dbReference type="PANTHER" id="PTHR30543">
    <property type="entry name" value="CHROMATE REDUCTASE"/>
    <property type="match status" value="1"/>
</dbReference>
<evidence type="ECO:0000259" key="1">
    <source>
        <dbReference type="Pfam" id="PF03358"/>
    </source>
</evidence>
<dbReference type="AlphaFoldDB" id="G9XED9"/>
<dbReference type="PATRIC" id="fig|796940.3.peg.1638"/>
<dbReference type="EMBL" id="AFZG01000041">
    <property type="protein sequence ID" value="EHL18797.1"/>
    <property type="molecule type" value="Genomic_DNA"/>
</dbReference>
<gene>
    <name evidence="2" type="ORF">HMPREF9628_00483</name>
</gene>
<dbReference type="InterPro" id="IPR029039">
    <property type="entry name" value="Flavoprotein-like_sf"/>
</dbReference>
<dbReference type="STRING" id="796937.HMPREF9630_01835"/>
<comment type="caution">
    <text evidence="2">The sequence shown here is derived from an EMBL/GenBank/DDBJ whole genome shotgun (WGS) entry which is preliminary data.</text>
</comment>
<dbReference type="InterPro" id="IPR005025">
    <property type="entry name" value="FMN_Rdtase-like_dom"/>
</dbReference>
<sequence length="71" mass="8398">MEYSDIPYMNRDIESLAPNQIVRIKEEVLKADTLWVIAPEYNFSYPGVLKNLLDWLSRPLKENDFSSRNSY</sequence>
<protein>
    <recommendedName>
        <fullName evidence="1">NADPH-dependent FMN reductase-like domain-containing protein</fullName>
    </recommendedName>
</protein>
<feature type="domain" description="NADPH-dependent FMN reductase-like" evidence="1">
    <location>
        <begin position="5"/>
        <end position="64"/>
    </location>
</feature>
<dbReference type="Gene3D" id="3.40.50.360">
    <property type="match status" value="1"/>
</dbReference>
<evidence type="ECO:0000313" key="3">
    <source>
        <dbReference type="Proteomes" id="UP000003379"/>
    </source>
</evidence>
<accession>G9XED9</accession>
<dbReference type="Pfam" id="PF03358">
    <property type="entry name" value="FMN_red"/>
    <property type="match status" value="1"/>
</dbReference>
<reference evidence="2 3" key="1">
    <citation type="submission" date="2011-08" db="EMBL/GenBank/DDBJ databases">
        <title>The Genome Sequence of Eubacteriaceae bacterium CM5.</title>
        <authorList>
            <consortium name="The Broad Institute Genome Sequencing Platform"/>
            <person name="Earl A."/>
            <person name="Ward D."/>
            <person name="Feldgarden M."/>
            <person name="Gevers D."/>
            <person name="Sizova M."/>
            <person name="Hazen A."/>
            <person name="Epstein S."/>
            <person name="Young S.K."/>
            <person name="Zeng Q."/>
            <person name="Gargeya S."/>
            <person name="Fitzgerald M."/>
            <person name="Haas B."/>
            <person name="Abouelleil A."/>
            <person name="Alvarado L."/>
            <person name="Arachchi H.M."/>
            <person name="Berlin A."/>
            <person name="Brown A."/>
            <person name="Chapman S.B."/>
            <person name="Chen Z."/>
            <person name="Dunbar C."/>
            <person name="Freedman E."/>
            <person name="Gearin G."/>
            <person name="Gellesch M."/>
            <person name="Goldberg J."/>
            <person name="Griggs A."/>
            <person name="Gujja S."/>
            <person name="Heiman D."/>
            <person name="Howarth C."/>
            <person name="Larson L."/>
            <person name="Lui A."/>
            <person name="MacDonald P.J.P."/>
            <person name="Montmayeur A."/>
            <person name="Murphy C."/>
            <person name="Neiman D."/>
            <person name="Pearson M."/>
            <person name="Priest M."/>
            <person name="Roberts A."/>
            <person name="Saif S."/>
            <person name="Shea T."/>
            <person name="Shenoy N."/>
            <person name="Sisk P."/>
            <person name="Stolte C."/>
            <person name="Sykes S."/>
            <person name="Wortman J."/>
            <person name="Nusbaum C."/>
            <person name="Birren B."/>
        </authorList>
    </citation>
    <scope>NUCLEOTIDE SEQUENCE [LARGE SCALE GENOMIC DNA]</scope>
    <source>
        <strain evidence="2 3">CM5</strain>
    </source>
</reference>
<dbReference type="PANTHER" id="PTHR30543:SF21">
    <property type="entry name" value="NAD(P)H-DEPENDENT FMN REDUCTASE LOT6"/>
    <property type="match status" value="1"/>
</dbReference>
<dbReference type="RefSeq" id="WP_009528701.1">
    <property type="nucleotide sequence ID" value="NZ_JH414597.1"/>
</dbReference>
<dbReference type="SUPFAM" id="SSF52218">
    <property type="entry name" value="Flavoproteins"/>
    <property type="match status" value="1"/>
</dbReference>
<evidence type="ECO:0000313" key="2">
    <source>
        <dbReference type="EMBL" id="EHL18797.1"/>
    </source>
</evidence>
<dbReference type="HOGENOM" id="CLU_2736483_0_0_9"/>
<dbReference type="Proteomes" id="UP000003379">
    <property type="component" value="Unassembled WGS sequence"/>
</dbReference>